<evidence type="ECO:0000256" key="9">
    <source>
        <dbReference type="ARBA" id="ARBA00082877"/>
    </source>
</evidence>
<evidence type="ECO:0000256" key="8">
    <source>
        <dbReference type="ARBA" id="ARBA00072863"/>
    </source>
</evidence>
<organism evidence="10 11">
    <name type="scientific">Geotrypetes seraphini</name>
    <name type="common">Gaboon caecilian</name>
    <name type="synonym">Caecilia seraphini</name>
    <dbReference type="NCBI Taxonomy" id="260995"/>
    <lineage>
        <taxon>Eukaryota</taxon>
        <taxon>Metazoa</taxon>
        <taxon>Chordata</taxon>
        <taxon>Craniata</taxon>
        <taxon>Vertebrata</taxon>
        <taxon>Euteleostomi</taxon>
        <taxon>Amphibia</taxon>
        <taxon>Gymnophiona</taxon>
        <taxon>Geotrypetes</taxon>
    </lineage>
</organism>
<reference evidence="11" key="1">
    <citation type="submission" date="2025-08" db="UniProtKB">
        <authorList>
            <consortium name="RefSeq"/>
        </authorList>
    </citation>
    <scope>IDENTIFICATION</scope>
</reference>
<gene>
    <name evidence="11" type="primary">ABHD15</name>
</gene>
<dbReference type="FunFam" id="3.40.50.1820:FF:000103">
    <property type="entry name" value="Abhydrolase domain-containing 15"/>
    <property type="match status" value="1"/>
</dbReference>
<name>A0A6P8NM42_GEOSA</name>
<evidence type="ECO:0000256" key="3">
    <source>
        <dbReference type="ARBA" id="ARBA00022525"/>
    </source>
</evidence>
<comment type="function">
    <text evidence="6">May regulate adipocyte lipolysis and liver lipid accumulation.</text>
</comment>
<evidence type="ECO:0000256" key="1">
    <source>
        <dbReference type="ARBA" id="ARBA00004613"/>
    </source>
</evidence>
<dbReference type="SUPFAM" id="SSF53474">
    <property type="entry name" value="alpha/beta-Hydrolases"/>
    <property type="match status" value="1"/>
</dbReference>
<dbReference type="GO" id="GO:0047372">
    <property type="term" value="F:monoacylglycerol lipase activity"/>
    <property type="evidence" value="ECO:0007669"/>
    <property type="project" value="TreeGrafter"/>
</dbReference>
<dbReference type="InParanoid" id="A0A6P8NM42"/>
<keyword evidence="5" id="KW-0732">Signal</keyword>
<evidence type="ECO:0000256" key="6">
    <source>
        <dbReference type="ARBA" id="ARBA00053358"/>
    </source>
</evidence>
<sequence>MCFWVLSAWVLPLALLGLLAKLLLWGNSYITKLLPQRWQEEGGRGEEEDDKDVFIPVWKDFHGGCQLICKSSALANCLLRVFQRFLDLEKGSWFWRRWPHVQTLLQYMLPANGELEFARDHLQLLDGGIVALDWVVGPWKTVKSKGGAGTFNSVPVLLVIPNLLGWLSRNVQQLCLLALEQGFYPVIFSRRGQNGCPLTTLKLQQFGDPADLKEAVTYIKFRHPSSLLFAVSEGTGSGSLLSYLGECGSSSYLTAAGCLSPVFRCQECFEVGLPWLYEWSFLLYQKMSLSRYTTALEDAVEMKKVFESRSLRELVETLFCLTRKNSTSWNVYWEKNDPLRDVDEVAIPVLCICSADDPLRGPPQTTLPTELFKTNPYFFLLLTQHGGHCGFLNNGPISWSHEVTLEYFRAVTEFLRTEEKINRFPQRRSSVMLHRRRRGTLQKHEPSPSYDMQEMFSWKRSYTR</sequence>
<dbReference type="PANTHER" id="PTHR10794:SF39">
    <property type="entry name" value="PROTEIN ABHD15"/>
    <property type="match status" value="1"/>
</dbReference>
<evidence type="ECO:0000256" key="2">
    <source>
        <dbReference type="ARBA" id="ARBA00010884"/>
    </source>
</evidence>
<dbReference type="OrthoDB" id="247542at2759"/>
<keyword evidence="4" id="KW-0597">Phosphoprotein</keyword>
<dbReference type="CTD" id="116236"/>
<keyword evidence="10" id="KW-1185">Reference proteome</keyword>
<dbReference type="InterPro" id="IPR050960">
    <property type="entry name" value="AB_hydrolase_4_sf"/>
</dbReference>
<comment type="subcellular location">
    <subcellularLocation>
        <location evidence="1">Secreted</location>
    </subcellularLocation>
</comment>
<accession>A0A6P8NM42</accession>
<dbReference type="FunCoup" id="A0A6P8NM42">
    <property type="interactions" value="155"/>
</dbReference>
<protein>
    <recommendedName>
        <fullName evidence="8">Protein ABHD15</fullName>
    </recommendedName>
    <alternativeName>
        <fullName evidence="9">Alpha/beta hydrolase domain-containing protein 15</fullName>
    </alternativeName>
</protein>
<dbReference type="AlphaFoldDB" id="A0A6P8NM42"/>
<dbReference type="GO" id="GO:0034338">
    <property type="term" value="F:short-chain carboxylesterase activity"/>
    <property type="evidence" value="ECO:0007669"/>
    <property type="project" value="TreeGrafter"/>
</dbReference>
<evidence type="ECO:0000256" key="4">
    <source>
        <dbReference type="ARBA" id="ARBA00022553"/>
    </source>
</evidence>
<comment type="similarity">
    <text evidence="2">Belongs to the AB hydrolase superfamily. AB hydrolase 4 family.</text>
</comment>
<evidence type="ECO:0000313" key="10">
    <source>
        <dbReference type="Proteomes" id="UP000515159"/>
    </source>
</evidence>
<keyword evidence="3" id="KW-0964">Secreted</keyword>
<dbReference type="KEGG" id="gsh:117348788"/>
<proteinExistence type="inferred from homology"/>
<dbReference type="RefSeq" id="XP_033777157.1">
    <property type="nucleotide sequence ID" value="XM_033921266.1"/>
</dbReference>
<dbReference type="InterPro" id="IPR029058">
    <property type="entry name" value="AB_hydrolase_fold"/>
</dbReference>
<dbReference type="GeneID" id="117348788"/>
<evidence type="ECO:0000313" key="11">
    <source>
        <dbReference type="RefSeq" id="XP_033777157.1"/>
    </source>
</evidence>
<dbReference type="GO" id="GO:0005576">
    <property type="term" value="C:extracellular region"/>
    <property type="evidence" value="ECO:0007669"/>
    <property type="project" value="UniProtKB-SubCell"/>
</dbReference>
<comment type="subunit">
    <text evidence="7">Interacts with PDE3B; this interaction regulates PDE3B's stability and expression and, thereby, impacts the antilipolytic action of insulin.</text>
</comment>
<evidence type="ECO:0000256" key="7">
    <source>
        <dbReference type="ARBA" id="ARBA00066099"/>
    </source>
</evidence>
<evidence type="ECO:0000256" key="5">
    <source>
        <dbReference type="ARBA" id="ARBA00022729"/>
    </source>
</evidence>
<dbReference type="Gene3D" id="3.40.50.1820">
    <property type="entry name" value="alpha/beta hydrolase"/>
    <property type="match status" value="1"/>
</dbReference>
<dbReference type="Proteomes" id="UP000515159">
    <property type="component" value="Chromosome 15"/>
</dbReference>
<dbReference type="PANTHER" id="PTHR10794">
    <property type="entry name" value="ABHYDROLASE DOMAIN-CONTAINING PROTEIN"/>
    <property type="match status" value="1"/>
</dbReference>